<reference evidence="3" key="1">
    <citation type="journal article" date="2021" name="bioRxiv">
        <title>Whole Genome Assembly and Annotation of Northern Wild Rice, Zizania palustris L., Supports a Whole Genome Duplication in the Zizania Genus.</title>
        <authorList>
            <person name="Haas M."/>
            <person name="Kono T."/>
            <person name="Macchietto M."/>
            <person name="Millas R."/>
            <person name="McGilp L."/>
            <person name="Shao M."/>
            <person name="Duquette J."/>
            <person name="Hirsch C.N."/>
            <person name="Kimball J."/>
        </authorList>
    </citation>
    <scope>NUCLEOTIDE SEQUENCE</scope>
    <source>
        <tissue evidence="3">Fresh leaf tissue</tissue>
    </source>
</reference>
<organism evidence="3 4">
    <name type="scientific">Zizania palustris</name>
    <name type="common">Northern wild rice</name>
    <dbReference type="NCBI Taxonomy" id="103762"/>
    <lineage>
        <taxon>Eukaryota</taxon>
        <taxon>Viridiplantae</taxon>
        <taxon>Streptophyta</taxon>
        <taxon>Embryophyta</taxon>
        <taxon>Tracheophyta</taxon>
        <taxon>Spermatophyta</taxon>
        <taxon>Magnoliopsida</taxon>
        <taxon>Liliopsida</taxon>
        <taxon>Poales</taxon>
        <taxon>Poaceae</taxon>
        <taxon>BOP clade</taxon>
        <taxon>Oryzoideae</taxon>
        <taxon>Oryzeae</taxon>
        <taxon>Zizaniinae</taxon>
        <taxon>Zizania</taxon>
    </lineage>
</organism>
<keyword evidence="2" id="KW-0732">Signal</keyword>
<gene>
    <name evidence="3" type="ORF">GUJ93_ZPchr0001g32046</name>
</gene>
<accession>A0A8J5RRY1</accession>
<protein>
    <submittedName>
        <fullName evidence="3">Uncharacterized protein</fullName>
    </submittedName>
</protein>
<proteinExistence type="predicted"/>
<keyword evidence="4" id="KW-1185">Reference proteome</keyword>
<feature type="compositionally biased region" description="Basic and acidic residues" evidence="1">
    <location>
        <begin position="59"/>
        <end position="72"/>
    </location>
</feature>
<evidence type="ECO:0000256" key="1">
    <source>
        <dbReference type="SAM" id="MobiDB-lite"/>
    </source>
</evidence>
<dbReference type="Proteomes" id="UP000729402">
    <property type="component" value="Unassembled WGS sequence"/>
</dbReference>
<sequence>MTALAAALTGLLLALAAVAEADTDAADGNATAPRPGSVPNQGDFGGDGRFAAGKPGSSRRLDARYSETKSSEARHFEGYSEWSDFRADFGEAKVIRLKASHRSYHTPRVRRRALEESKTAKADRVCSAKADVVSSAKLTKEASK</sequence>
<feature type="chain" id="PRO_5035209280" evidence="2">
    <location>
        <begin position="22"/>
        <end position="144"/>
    </location>
</feature>
<comment type="caution">
    <text evidence="3">The sequence shown here is derived from an EMBL/GenBank/DDBJ whole genome shotgun (WGS) entry which is preliminary data.</text>
</comment>
<evidence type="ECO:0000313" key="3">
    <source>
        <dbReference type="EMBL" id="KAG8052154.1"/>
    </source>
</evidence>
<name>A0A8J5RRY1_ZIZPA</name>
<evidence type="ECO:0000256" key="2">
    <source>
        <dbReference type="SAM" id="SignalP"/>
    </source>
</evidence>
<dbReference type="AlphaFoldDB" id="A0A8J5RRY1"/>
<feature type="signal peptide" evidence="2">
    <location>
        <begin position="1"/>
        <end position="21"/>
    </location>
</feature>
<dbReference type="EMBL" id="JAAALK010000288">
    <property type="protein sequence ID" value="KAG8052154.1"/>
    <property type="molecule type" value="Genomic_DNA"/>
</dbReference>
<reference evidence="3" key="2">
    <citation type="submission" date="2021-02" db="EMBL/GenBank/DDBJ databases">
        <authorList>
            <person name="Kimball J.A."/>
            <person name="Haas M.W."/>
            <person name="Macchietto M."/>
            <person name="Kono T."/>
            <person name="Duquette J."/>
            <person name="Shao M."/>
        </authorList>
    </citation>
    <scope>NUCLEOTIDE SEQUENCE</scope>
    <source>
        <tissue evidence="3">Fresh leaf tissue</tissue>
    </source>
</reference>
<evidence type="ECO:0000313" key="4">
    <source>
        <dbReference type="Proteomes" id="UP000729402"/>
    </source>
</evidence>
<feature type="region of interest" description="Disordered" evidence="1">
    <location>
        <begin position="26"/>
        <end position="72"/>
    </location>
</feature>